<dbReference type="Pfam" id="PF00496">
    <property type="entry name" value="SBP_bac_5"/>
    <property type="match status" value="1"/>
</dbReference>
<dbReference type="InterPro" id="IPR000914">
    <property type="entry name" value="SBP_5_dom"/>
</dbReference>
<dbReference type="CDD" id="cd08510">
    <property type="entry name" value="PBP2_Lactococcal_OppA_like"/>
    <property type="match status" value="1"/>
</dbReference>
<keyword evidence="3" id="KW-0813">Transport</keyword>
<comment type="similarity">
    <text evidence="2">Belongs to the bacterial solute-binding protein 5 family.</text>
</comment>
<keyword evidence="4 5" id="KW-0732">Signal</keyword>
<dbReference type="PANTHER" id="PTHR30290">
    <property type="entry name" value="PERIPLASMIC BINDING COMPONENT OF ABC TRANSPORTER"/>
    <property type="match status" value="1"/>
</dbReference>
<evidence type="ECO:0000256" key="4">
    <source>
        <dbReference type="ARBA" id="ARBA00022729"/>
    </source>
</evidence>
<dbReference type="GO" id="GO:0015833">
    <property type="term" value="P:peptide transport"/>
    <property type="evidence" value="ECO:0007669"/>
    <property type="project" value="TreeGrafter"/>
</dbReference>
<dbReference type="InterPro" id="IPR023765">
    <property type="entry name" value="SBP_5_CS"/>
</dbReference>
<evidence type="ECO:0000313" key="7">
    <source>
        <dbReference type="EMBL" id="MCZ3844036.1"/>
    </source>
</evidence>
<proteinExistence type="inferred from homology"/>
<dbReference type="RefSeq" id="WP_006586905.1">
    <property type="nucleotide sequence ID" value="NZ_JAAVSE010000001.1"/>
</dbReference>
<name>A0AAP3GW91_9LACO</name>
<sequence length="590" mass="65931">MSKVKVLSSIGLLTGVALTLTACGSNSNSSSNSASSVSKFKDTVPTKTAKSGGTVNYAIETDSPFTGIFSNELSTTSTDSEVMQFGNESLLATDDSYKFTNKGAATFKLDKNAKTITIEVKKGVKWSDGKQVTAKDIEYAYEIIANKDTNSQRYTSSLADIVGLEEYHEGKSSTISGIEMPDGENGRKVVLHFKEMKPGMTQSGNGYFWETAVPYHYLKDVAFKDLESSDKVRKNPLFFGPYKLQSIVRGQSTTWVPNKYYWRGTPKLKKIVATVVGTNSVTQSIKSKKFDVAQVINSQWNNVKNTKGVNFIAQVPLSYSYLGFKVGKYDTKTGKNVMDKNSKMNNKALRQAIAYAMNVNEAYKRYFNGLAFRVPTLIPEQFGKYFSKNADAYSYNLKKAEQILDKAGYKKKGKYRVQPNGKKLVIYLAARSGSSVSDSITQNYIQQWRKIGLDVKLSSGRLMESNSFYDKIQNDSPNIDMFMAGWSLSSEPSPADLYSEQAPFNFARFVTKKNTQLLNEIDSQKAFNNSYRVKKFHEWQKYMNDEAYVVPVSNGYEISAINNKLTGYSLKPSLGNGNGQPNWYYVAYAK</sequence>
<dbReference type="Proteomes" id="UP001213015">
    <property type="component" value="Unassembled WGS sequence"/>
</dbReference>
<dbReference type="Gene3D" id="3.10.105.10">
    <property type="entry name" value="Dipeptide-binding Protein, Domain 3"/>
    <property type="match status" value="1"/>
</dbReference>
<evidence type="ECO:0000256" key="1">
    <source>
        <dbReference type="ARBA" id="ARBA00004193"/>
    </source>
</evidence>
<dbReference type="GO" id="GO:0043190">
    <property type="term" value="C:ATP-binding cassette (ABC) transporter complex"/>
    <property type="evidence" value="ECO:0007669"/>
    <property type="project" value="InterPro"/>
</dbReference>
<dbReference type="Gene3D" id="3.40.190.10">
    <property type="entry name" value="Periplasmic binding protein-like II"/>
    <property type="match status" value="1"/>
</dbReference>
<evidence type="ECO:0000256" key="2">
    <source>
        <dbReference type="ARBA" id="ARBA00005695"/>
    </source>
</evidence>
<evidence type="ECO:0000313" key="8">
    <source>
        <dbReference type="Proteomes" id="UP001213015"/>
    </source>
</evidence>
<dbReference type="InterPro" id="IPR030678">
    <property type="entry name" value="Peptide/Ni-bd"/>
</dbReference>
<feature type="chain" id="PRO_5044474975" evidence="5">
    <location>
        <begin position="23"/>
        <end position="590"/>
    </location>
</feature>
<dbReference type="GO" id="GO:0042597">
    <property type="term" value="C:periplasmic space"/>
    <property type="evidence" value="ECO:0007669"/>
    <property type="project" value="UniProtKB-ARBA"/>
</dbReference>
<evidence type="ECO:0000256" key="3">
    <source>
        <dbReference type="ARBA" id="ARBA00022448"/>
    </source>
</evidence>
<dbReference type="GO" id="GO:1904680">
    <property type="term" value="F:peptide transmembrane transporter activity"/>
    <property type="evidence" value="ECO:0007669"/>
    <property type="project" value="TreeGrafter"/>
</dbReference>
<dbReference type="PROSITE" id="PS51257">
    <property type="entry name" value="PROKAR_LIPOPROTEIN"/>
    <property type="match status" value="1"/>
</dbReference>
<dbReference type="AlphaFoldDB" id="A0AAP3GW91"/>
<dbReference type="PROSITE" id="PS01040">
    <property type="entry name" value="SBP_BACTERIAL_5"/>
    <property type="match status" value="1"/>
</dbReference>
<dbReference type="InterPro" id="IPR039424">
    <property type="entry name" value="SBP_5"/>
</dbReference>
<reference evidence="7" key="1">
    <citation type="submission" date="2022-01" db="EMBL/GenBank/DDBJ databases">
        <title>VMRC isolate genome collection.</title>
        <authorList>
            <person name="France M."/>
            <person name="Rutt L."/>
            <person name="Humphrys M."/>
            <person name="Ravel J."/>
        </authorList>
    </citation>
    <scope>NUCLEOTIDE SEQUENCE</scope>
    <source>
        <strain evidence="7">C0127B5</strain>
    </source>
</reference>
<organism evidence="7 8">
    <name type="scientific">Lactobacillus mulieris</name>
    <dbReference type="NCBI Taxonomy" id="2508708"/>
    <lineage>
        <taxon>Bacteria</taxon>
        <taxon>Bacillati</taxon>
        <taxon>Bacillota</taxon>
        <taxon>Bacilli</taxon>
        <taxon>Lactobacillales</taxon>
        <taxon>Lactobacillaceae</taxon>
        <taxon>Lactobacillus</taxon>
    </lineage>
</organism>
<gene>
    <name evidence="7" type="ORF">L2422_00670</name>
</gene>
<feature type="signal peptide" evidence="5">
    <location>
        <begin position="1"/>
        <end position="22"/>
    </location>
</feature>
<dbReference type="PANTHER" id="PTHR30290:SF9">
    <property type="entry name" value="OLIGOPEPTIDE-BINDING PROTEIN APPA"/>
    <property type="match status" value="1"/>
</dbReference>
<protein>
    <submittedName>
        <fullName evidence="7">Oligopeptide ABC transporter substrate-binding protein</fullName>
    </submittedName>
</protein>
<comment type="subcellular location">
    <subcellularLocation>
        <location evidence="1">Cell membrane</location>
        <topology evidence="1">Lipid-anchor</topology>
    </subcellularLocation>
</comment>
<dbReference type="SUPFAM" id="SSF53850">
    <property type="entry name" value="Periplasmic binding protein-like II"/>
    <property type="match status" value="1"/>
</dbReference>
<feature type="domain" description="Solute-binding protein family 5" evidence="6">
    <location>
        <begin position="105"/>
        <end position="499"/>
    </location>
</feature>
<evidence type="ECO:0000256" key="5">
    <source>
        <dbReference type="SAM" id="SignalP"/>
    </source>
</evidence>
<accession>A0AAP3GW91</accession>
<dbReference type="PIRSF" id="PIRSF002741">
    <property type="entry name" value="MppA"/>
    <property type="match status" value="1"/>
</dbReference>
<comment type="caution">
    <text evidence="7">The sequence shown here is derived from an EMBL/GenBank/DDBJ whole genome shotgun (WGS) entry which is preliminary data.</text>
</comment>
<dbReference type="EMBL" id="JAKHLF010000001">
    <property type="protein sequence ID" value="MCZ3844036.1"/>
    <property type="molecule type" value="Genomic_DNA"/>
</dbReference>
<evidence type="ECO:0000259" key="6">
    <source>
        <dbReference type="Pfam" id="PF00496"/>
    </source>
</evidence>